<comment type="caution">
    <text evidence="1">The sequence shown here is derived from an EMBL/GenBank/DDBJ whole genome shotgun (WGS) entry which is preliminary data.</text>
</comment>
<dbReference type="GO" id="GO:0032259">
    <property type="term" value="P:methylation"/>
    <property type="evidence" value="ECO:0007669"/>
    <property type="project" value="UniProtKB-KW"/>
</dbReference>
<dbReference type="STRING" id="1573173.A0A167CQL7"/>
<reference evidence="1 2" key="1">
    <citation type="submission" date="2015-06" db="EMBL/GenBank/DDBJ databases">
        <title>Survival trade-offs in plant roots during colonization by closely related pathogenic and mutualistic fungi.</title>
        <authorList>
            <person name="Hacquard S."/>
            <person name="Kracher B."/>
            <person name="Hiruma K."/>
            <person name="Weinman A."/>
            <person name="Muench P."/>
            <person name="Garrido Oter R."/>
            <person name="Ver Loren van Themaat E."/>
            <person name="Dallerey J.-F."/>
            <person name="Damm U."/>
            <person name="Henrissat B."/>
            <person name="Lespinet O."/>
            <person name="Thon M."/>
            <person name="Kemen E."/>
            <person name="McHardy A.C."/>
            <person name="Schulze-Lefert P."/>
            <person name="O'Connell R.J."/>
        </authorList>
    </citation>
    <scope>NUCLEOTIDE SEQUENCE [LARGE SCALE GENOMIC DNA]</scope>
    <source>
        <strain evidence="1 2">MAFF 238704</strain>
    </source>
</reference>
<dbReference type="EMBL" id="LFIW01001257">
    <property type="protein sequence ID" value="KZL82904.1"/>
    <property type="molecule type" value="Genomic_DNA"/>
</dbReference>
<organism evidence="1 2">
    <name type="scientific">Colletotrichum incanum</name>
    <name type="common">Soybean anthracnose fungus</name>
    <dbReference type="NCBI Taxonomy" id="1573173"/>
    <lineage>
        <taxon>Eukaryota</taxon>
        <taxon>Fungi</taxon>
        <taxon>Dikarya</taxon>
        <taxon>Ascomycota</taxon>
        <taxon>Pezizomycotina</taxon>
        <taxon>Sordariomycetes</taxon>
        <taxon>Hypocreomycetidae</taxon>
        <taxon>Glomerellales</taxon>
        <taxon>Glomerellaceae</taxon>
        <taxon>Colletotrichum</taxon>
        <taxon>Colletotrichum spaethianum species complex</taxon>
    </lineage>
</organism>
<proteinExistence type="predicted"/>
<gene>
    <name evidence="1" type="ORF">CI238_13445</name>
</gene>
<evidence type="ECO:0000313" key="1">
    <source>
        <dbReference type="EMBL" id="KZL82904.1"/>
    </source>
</evidence>
<dbReference type="SUPFAM" id="SSF53335">
    <property type="entry name" value="S-adenosyl-L-methionine-dependent methyltransferases"/>
    <property type="match status" value="1"/>
</dbReference>
<dbReference type="GO" id="GO:0008168">
    <property type="term" value="F:methyltransferase activity"/>
    <property type="evidence" value="ECO:0007669"/>
    <property type="project" value="UniProtKB-KW"/>
</dbReference>
<dbReference type="Pfam" id="PF13489">
    <property type="entry name" value="Methyltransf_23"/>
    <property type="match status" value="1"/>
</dbReference>
<dbReference type="Gene3D" id="3.40.50.150">
    <property type="entry name" value="Vaccinia Virus protein VP39"/>
    <property type="match status" value="1"/>
</dbReference>
<keyword evidence="2" id="KW-1185">Reference proteome</keyword>
<keyword evidence="1" id="KW-0489">Methyltransferase</keyword>
<dbReference type="AlphaFoldDB" id="A0A167CQL7"/>
<keyword evidence="1" id="KW-0808">Transferase</keyword>
<protein>
    <submittedName>
        <fullName evidence="1">Methyltransferase domain-containing protein</fullName>
    </submittedName>
</protein>
<sequence>MPITDESLSIFQRSPQIASKRIIRPKDSKLQQRPTTTMTYVENFKDGWDVLHHLITHLARVGIYCEQDLPFNSRVLDYEPGTGIWTIELCRAIGENGGKIYGYPASKLQPEKVNLENLCFLLKGENNMWEQQKNFDLIHTRVLPGDVRDWGGFYEEAHRHLNPGGFLEIEALNLELFCDCAIPTLDPNLLLNYLERSSMDTGKQHLNFETTEELLMKAGFINIKKRIIELPINPWDKENNHRRELGRFCNLSLQFILKTREFAPPGVNKRPPALEGIYYPETRAYCTL</sequence>
<dbReference type="CDD" id="cd02440">
    <property type="entry name" value="AdoMet_MTases"/>
    <property type="match status" value="1"/>
</dbReference>
<dbReference type="Proteomes" id="UP000076584">
    <property type="component" value="Unassembled WGS sequence"/>
</dbReference>
<name>A0A167CQL7_COLIC</name>
<dbReference type="InterPro" id="IPR029063">
    <property type="entry name" value="SAM-dependent_MTases_sf"/>
</dbReference>
<accession>A0A167CQL7</accession>
<evidence type="ECO:0000313" key="2">
    <source>
        <dbReference type="Proteomes" id="UP000076584"/>
    </source>
</evidence>